<reference evidence="1" key="1">
    <citation type="submission" date="2021-01" db="EMBL/GenBank/DDBJ databases">
        <title>Chromosome-level genome assembly of a human fungal pathogen reveals clustering of transcriptionally co-regulated genes.</title>
        <authorList>
            <person name="Voorhies M."/>
            <person name="Cohen S."/>
            <person name="Shea T.P."/>
            <person name="Petrus S."/>
            <person name="Munoz J.F."/>
            <person name="Poplawski S."/>
            <person name="Goldman W.E."/>
            <person name="Michael T."/>
            <person name="Cuomo C.A."/>
            <person name="Sil A."/>
            <person name="Beyhan S."/>
        </authorList>
    </citation>
    <scope>NUCLEOTIDE SEQUENCE</scope>
    <source>
        <strain evidence="1">H88</strain>
    </source>
</reference>
<evidence type="ECO:0000313" key="1">
    <source>
        <dbReference type="EMBL" id="QSS56199.1"/>
    </source>
</evidence>
<organism evidence="1 2">
    <name type="scientific">Ajellomyces capsulatus (strain H88)</name>
    <name type="common">Darling's disease fungus</name>
    <name type="synonym">Histoplasma capsulatum</name>
    <dbReference type="NCBI Taxonomy" id="544711"/>
    <lineage>
        <taxon>Eukaryota</taxon>
        <taxon>Fungi</taxon>
        <taxon>Dikarya</taxon>
        <taxon>Ascomycota</taxon>
        <taxon>Pezizomycotina</taxon>
        <taxon>Eurotiomycetes</taxon>
        <taxon>Eurotiomycetidae</taxon>
        <taxon>Onygenales</taxon>
        <taxon>Ajellomycetaceae</taxon>
        <taxon>Histoplasma</taxon>
    </lineage>
</organism>
<sequence length="26" mass="2835">MPRSLKKYKLMVAEKEKGAAGEKNGA</sequence>
<protein>
    <submittedName>
        <fullName evidence="1">Uncharacterized protein</fullName>
    </submittedName>
</protein>
<proteinExistence type="predicted"/>
<accession>A0A8A1LQJ3</accession>
<name>A0A8A1LQJ3_AJEC8</name>
<evidence type="ECO:0000313" key="2">
    <source>
        <dbReference type="Proteomes" id="UP000663419"/>
    </source>
</evidence>
<dbReference type="EMBL" id="CP069106">
    <property type="protein sequence ID" value="QSS56199.1"/>
    <property type="molecule type" value="Genomic_DNA"/>
</dbReference>
<gene>
    <name evidence="1" type="ORF">I7I53_04348</name>
</gene>
<dbReference type="AlphaFoldDB" id="A0A8A1LQJ3"/>
<dbReference type="VEuPathDB" id="FungiDB:I7I53_04348"/>
<dbReference type="Proteomes" id="UP000663419">
    <property type="component" value="Chromosome 5"/>
</dbReference>